<comment type="similarity">
    <text evidence="6">In the C-terminal section; belongs to the phytoene/squalene synthase family.</text>
</comment>
<name>A0A1Y2D0U6_9FUNG</name>
<evidence type="ECO:0000256" key="13">
    <source>
        <dbReference type="ARBA" id="ARBA00022989"/>
    </source>
</evidence>
<dbReference type="UniPathway" id="UPA00799">
    <property type="reaction ID" value="UER00773"/>
</dbReference>
<evidence type="ECO:0000256" key="10">
    <source>
        <dbReference type="ARBA" id="ARBA00022679"/>
    </source>
</evidence>
<dbReference type="PROSITE" id="PS01045">
    <property type="entry name" value="SQUALEN_PHYTOEN_SYN_2"/>
    <property type="match status" value="1"/>
</dbReference>
<dbReference type="InterPro" id="IPR017825">
    <property type="entry name" value="Lycopene_cyclase_dom"/>
</dbReference>
<evidence type="ECO:0000256" key="15">
    <source>
        <dbReference type="ARBA" id="ARBA00023235"/>
    </source>
</evidence>
<dbReference type="PANTHER" id="PTHR31480">
    <property type="entry name" value="BIFUNCTIONAL LYCOPENE CYCLASE/PHYTOENE SYNTHASE"/>
    <property type="match status" value="1"/>
</dbReference>
<dbReference type="NCBIfam" id="TIGR03462">
    <property type="entry name" value="CarR_dom_SF"/>
    <property type="match status" value="2"/>
</dbReference>
<dbReference type="Gene3D" id="1.10.600.10">
    <property type="entry name" value="Farnesyl Diphosphate Synthase"/>
    <property type="match status" value="1"/>
</dbReference>
<keyword evidence="10" id="KW-0808">Transferase</keyword>
<evidence type="ECO:0000256" key="17">
    <source>
        <dbReference type="ARBA" id="ARBA00029313"/>
    </source>
</evidence>
<dbReference type="SUPFAM" id="SSF48576">
    <property type="entry name" value="Terpenoid synthases"/>
    <property type="match status" value="1"/>
</dbReference>
<evidence type="ECO:0000256" key="5">
    <source>
        <dbReference type="ARBA" id="ARBA00008247"/>
    </source>
</evidence>
<feature type="transmembrane region" description="Helical" evidence="19">
    <location>
        <begin position="85"/>
        <end position="106"/>
    </location>
</feature>
<dbReference type="Proteomes" id="UP000193642">
    <property type="component" value="Unassembled WGS sequence"/>
</dbReference>
<keyword evidence="12" id="KW-0125">Carotenoid biosynthesis</keyword>
<dbReference type="GO" id="GO:0045436">
    <property type="term" value="F:lycopene beta cyclase activity"/>
    <property type="evidence" value="ECO:0007669"/>
    <property type="project" value="UniProtKB-ARBA"/>
</dbReference>
<evidence type="ECO:0000256" key="16">
    <source>
        <dbReference type="ARBA" id="ARBA00023268"/>
    </source>
</evidence>
<keyword evidence="16" id="KW-0511">Multifunctional enzyme</keyword>
<evidence type="ECO:0000256" key="3">
    <source>
        <dbReference type="ARBA" id="ARBA00005089"/>
    </source>
</evidence>
<feature type="transmembrane region" description="Helical" evidence="19">
    <location>
        <begin position="42"/>
        <end position="65"/>
    </location>
</feature>
<evidence type="ECO:0000313" key="20">
    <source>
        <dbReference type="EMBL" id="ORY52898.1"/>
    </source>
</evidence>
<dbReference type="GO" id="GO:0016020">
    <property type="term" value="C:membrane"/>
    <property type="evidence" value="ECO:0007669"/>
    <property type="project" value="UniProtKB-SubCell"/>
</dbReference>
<evidence type="ECO:0000256" key="4">
    <source>
        <dbReference type="ARBA" id="ARBA00005172"/>
    </source>
</evidence>
<reference evidence="20 21" key="1">
    <citation type="submission" date="2016-07" db="EMBL/GenBank/DDBJ databases">
        <title>Pervasive Adenine N6-methylation of Active Genes in Fungi.</title>
        <authorList>
            <consortium name="DOE Joint Genome Institute"/>
            <person name="Mondo S.J."/>
            <person name="Dannebaum R.O."/>
            <person name="Kuo R.C."/>
            <person name="Labutti K."/>
            <person name="Haridas S."/>
            <person name="Kuo A."/>
            <person name="Salamov A."/>
            <person name="Ahrendt S.R."/>
            <person name="Lipzen A."/>
            <person name="Sullivan W."/>
            <person name="Andreopoulos W.B."/>
            <person name="Clum A."/>
            <person name="Lindquist E."/>
            <person name="Daum C."/>
            <person name="Ramamoorthy G.K."/>
            <person name="Gryganskyi A."/>
            <person name="Culley D."/>
            <person name="Magnuson J.K."/>
            <person name="James T.Y."/>
            <person name="O'Malley M.A."/>
            <person name="Stajich J.E."/>
            <person name="Spatafora J.W."/>
            <person name="Visel A."/>
            <person name="Grigoriev I.V."/>
        </authorList>
    </citation>
    <scope>NUCLEOTIDE SEQUENCE [LARGE SCALE GENOMIC DNA]</scope>
    <source>
        <strain evidence="20 21">JEL800</strain>
    </source>
</reference>
<dbReference type="GO" id="GO:0016872">
    <property type="term" value="F:intramolecular lyase activity"/>
    <property type="evidence" value="ECO:0007669"/>
    <property type="project" value="InterPro"/>
</dbReference>
<dbReference type="UniPathway" id="UPA00802"/>
<gene>
    <name evidence="20" type="ORF">BCR33DRAFT_711317</name>
</gene>
<comment type="pathway">
    <text evidence="3">Carotenoid biosynthesis; beta-carotene biosynthesis.</text>
</comment>
<feature type="transmembrane region" description="Helical" evidence="19">
    <location>
        <begin position="221"/>
        <end position="238"/>
    </location>
</feature>
<dbReference type="EMBL" id="MCGO01000002">
    <property type="protein sequence ID" value="ORY52898.1"/>
    <property type="molecule type" value="Genomic_DNA"/>
</dbReference>
<keyword evidence="14 19" id="KW-0472">Membrane</keyword>
<dbReference type="InterPro" id="IPR019845">
    <property type="entry name" value="Squalene/phytoene_synthase_CS"/>
</dbReference>
<dbReference type="GO" id="GO:0016765">
    <property type="term" value="F:transferase activity, transferring alkyl or aryl (other than methyl) groups"/>
    <property type="evidence" value="ECO:0007669"/>
    <property type="project" value="InterPro"/>
</dbReference>
<sequence>MSSRTSSNLTYFGVHCIYTLPPILVLYTALRPFITATEIAKVVAICLLAVVYTTPWDNYIVAKGAWTYPKDRVLGVIGYVPVEEYAFFIIQTVFTGLVYTAIIPWNMLVFHLKPASGFVRYGPIVMLLSAATIGFALAIPGTKNFYIGALLAWSLPILALEWLSAGPFIWSLRTPAFAVVGVSTAYLCFVDHTAIKAGVWQISHKGTTGLLLTPHLPIEEALFFLIVNCMIVFGLLAIDRGFAVVRVQESRVGGREERIQAFSLDLYQNEETDNVHGLSDWTFKEEAELWIRSAFMAESLIDQLAVKDYVAVYNLICSHSKTFAMATILYPQSLREDIVALYGFCRVSDDVADAVESGNPFARHWKEACMTMLDEYVHLCYEPTTIETNRERMENLISGISAVLKQLPTPSNTESTKSVLRLFSNRIPRSVPKECILELLDSYKWDLAGKHIITEADLIEHSGHAASSVGEGCTYLMMRHDAECNFFHAVDCVNKPHKYVNPPRDLLEQARDMGLALQLTNIARDLIADAEELGRTYIPHAWFIETITRSNSVKGNDDLVDGLRKRKGDDSAGKILKSTVDVTVLRTNFIKNPTGNPAALKAYSQRLVEMASPKAESALIGISRLPKAHRSAVKAALKMYMRIGEAIVEAKEYPRRSVVSKKDKLLILLANLYN</sequence>
<feature type="transmembrane region" description="Helical" evidence="19">
    <location>
        <begin position="176"/>
        <end position="195"/>
    </location>
</feature>
<dbReference type="STRING" id="329046.A0A1Y2D0U6"/>
<comment type="similarity">
    <text evidence="5">In the N-terminal section; belongs to the lycopene beta-cyclase family.</text>
</comment>
<keyword evidence="13 19" id="KW-1133">Transmembrane helix</keyword>
<keyword evidence="11 19" id="KW-0812">Transmembrane</keyword>
<comment type="subcellular location">
    <subcellularLocation>
        <location evidence="2">Membrane</location>
        <topology evidence="2">Multi-pass membrane protein</topology>
    </subcellularLocation>
</comment>
<evidence type="ECO:0000256" key="6">
    <source>
        <dbReference type="ARBA" id="ARBA00008406"/>
    </source>
</evidence>
<dbReference type="InterPro" id="IPR002060">
    <property type="entry name" value="Squ/phyt_synthse"/>
</dbReference>
<evidence type="ECO:0000256" key="8">
    <source>
        <dbReference type="ARBA" id="ARBA00012396"/>
    </source>
</evidence>
<evidence type="ECO:0000256" key="7">
    <source>
        <dbReference type="ARBA" id="ARBA00012242"/>
    </source>
</evidence>
<comment type="catalytic activity">
    <reaction evidence="18">
        <text>all-trans-lycopene = gamma-carotene</text>
        <dbReference type="Rhea" id="RHEA:32219"/>
        <dbReference type="ChEBI" id="CHEBI:15948"/>
        <dbReference type="ChEBI" id="CHEBI:27740"/>
        <dbReference type="EC" id="5.5.1.19"/>
    </reaction>
</comment>
<evidence type="ECO:0000313" key="21">
    <source>
        <dbReference type="Proteomes" id="UP000193642"/>
    </source>
</evidence>
<evidence type="ECO:0000256" key="2">
    <source>
        <dbReference type="ARBA" id="ARBA00004141"/>
    </source>
</evidence>
<feature type="transmembrane region" description="Helical" evidence="19">
    <location>
        <begin position="12"/>
        <end position="30"/>
    </location>
</feature>
<protein>
    <recommendedName>
        <fullName evidence="9">Bifunctional lycopene cyclase/phytoene synthase</fullName>
        <ecNumber evidence="8">2.5.1.32</ecNumber>
        <ecNumber evidence="7">5.5.1.19</ecNumber>
    </recommendedName>
</protein>
<comment type="caution">
    <text evidence="20">The sequence shown here is derived from an EMBL/GenBank/DDBJ whole genome shotgun (WGS) entry which is preliminary data.</text>
</comment>
<feature type="transmembrane region" description="Helical" evidence="19">
    <location>
        <begin position="145"/>
        <end position="164"/>
    </location>
</feature>
<organism evidence="20 21">
    <name type="scientific">Rhizoclosmatium globosum</name>
    <dbReference type="NCBI Taxonomy" id="329046"/>
    <lineage>
        <taxon>Eukaryota</taxon>
        <taxon>Fungi</taxon>
        <taxon>Fungi incertae sedis</taxon>
        <taxon>Chytridiomycota</taxon>
        <taxon>Chytridiomycota incertae sedis</taxon>
        <taxon>Chytridiomycetes</taxon>
        <taxon>Chytridiales</taxon>
        <taxon>Chytriomycetaceae</taxon>
        <taxon>Rhizoclosmatium</taxon>
    </lineage>
</organism>
<dbReference type="OrthoDB" id="6600518at2759"/>
<feature type="transmembrane region" description="Helical" evidence="19">
    <location>
        <begin position="118"/>
        <end position="139"/>
    </location>
</feature>
<evidence type="ECO:0000256" key="12">
    <source>
        <dbReference type="ARBA" id="ARBA00022746"/>
    </source>
</evidence>
<dbReference type="AlphaFoldDB" id="A0A1Y2D0U6"/>
<keyword evidence="15" id="KW-0413">Isomerase</keyword>
<comment type="pathway">
    <text evidence="4">Carotenoid biosynthesis; phytoene biosynthesis; all-trans-phytoene from geranylgeranyl diphosphate: step 1/1.</text>
</comment>
<evidence type="ECO:0000256" key="19">
    <source>
        <dbReference type="SAM" id="Phobius"/>
    </source>
</evidence>
<evidence type="ECO:0000256" key="11">
    <source>
        <dbReference type="ARBA" id="ARBA00022692"/>
    </source>
</evidence>
<dbReference type="InterPro" id="IPR008949">
    <property type="entry name" value="Isoprenoid_synthase_dom_sf"/>
</dbReference>
<dbReference type="EC" id="2.5.1.32" evidence="8"/>
<keyword evidence="21" id="KW-1185">Reference proteome</keyword>
<proteinExistence type="inferred from homology"/>
<evidence type="ECO:0000256" key="1">
    <source>
        <dbReference type="ARBA" id="ARBA00001805"/>
    </source>
</evidence>
<evidence type="ECO:0000256" key="14">
    <source>
        <dbReference type="ARBA" id="ARBA00023136"/>
    </source>
</evidence>
<comment type="catalytic activity">
    <reaction evidence="17">
        <text>gamma-carotene = all-trans-beta-carotene</text>
        <dbReference type="Rhea" id="RHEA:32239"/>
        <dbReference type="ChEBI" id="CHEBI:17579"/>
        <dbReference type="ChEBI" id="CHEBI:27740"/>
        <dbReference type="EC" id="5.5.1.19"/>
    </reaction>
</comment>
<dbReference type="Pfam" id="PF00494">
    <property type="entry name" value="SQS_PSY"/>
    <property type="match status" value="1"/>
</dbReference>
<dbReference type="GO" id="GO:0016117">
    <property type="term" value="P:carotenoid biosynthetic process"/>
    <property type="evidence" value="ECO:0007669"/>
    <property type="project" value="UniProtKB-KW"/>
</dbReference>
<evidence type="ECO:0000256" key="9">
    <source>
        <dbReference type="ARBA" id="ARBA00018909"/>
    </source>
</evidence>
<accession>A0A1Y2D0U6</accession>
<dbReference type="EC" id="5.5.1.19" evidence="7"/>
<comment type="catalytic activity">
    <reaction evidence="1">
        <text>2 (2E,6E,10E)-geranylgeranyl diphosphate = 15-cis-phytoene + 2 diphosphate</text>
        <dbReference type="Rhea" id="RHEA:34475"/>
        <dbReference type="ChEBI" id="CHEBI:27787"/>
        <dbReference type="ChEBI" id="CHEBI:33019"/>
        <dbReference type="ChEBI" id="CHEBI:58756"/>
        <dbReference type="EC" id="2.5.1.32"/>
    </reaction>
</comment>
<evidence type="ECO:0000256" key="18">
    <source>
        <dbReference type="ARBA" id="ARBA00029335"/>
    </source>
</evidence>